<dbReference type="Proteomes" id="UP000004699">
    <property type="component" value="Unassembled WGS sequence"/>
</dbReference>
<dbReference type="HOGENOM" id="CLU_2788948_0_0_6"/>
<organism evidence="1 2">
    <name type="scientific">Luminiphilus syltensis NOR5-1B</name>
    <dbReference type="NCBI Taxonomy" id="565045"/>
    <lineage>
        <taxon>Bacteria</taxon>
        <taxon>Pseudomonadati</taxon>
        <taxon>Pseudomonadota</taxon>
        <taxon>Gammaproteobacteria</taxon>
        <taxon>Cellvibrionales</taxon>
        <taxon>Halieaceae</taxon>
        <taxon>Luminiphilus</taxon>
    </lineage>
</organism>
<evidence type="ECO:0000313" key="1">
    <source>
        <dbReference type="EMBL" id="EED36585.1"/>
    </source>
</evidence>
<dbReference type="EMBL" id="DS999411">
    <property type="protein sequence ID" value="EED36585.1"/>
    <property type="molecule type" value="Genomic_DNA"/>
</dbReference>
<name>B8KVR5_9GAMM</name>
<dbReference type="AlphaFoldDB" id="B8KVR5"/>
<keyword evidence="2" id="KW-1185">Reference proteome</keyword>
<accession>B8KVR5</accession>
<proteinExistence type="predicted"/>
<sequence>MTTPTLHDQIITLLTETLDAAEAGEIHLPLLAPVARPVLARIRREQSYDPEVLALLDRVEALIAERER</sequence>
<reference evidence="2" key="1">
    <citation type="journal article" date="2013" name="BMC Microbiol.">
        <title>Taxonomy and evolution of bacteriochlorophyll a-containing members of the OM60/NOR5 clade of marine gammaproteobacteria: description of Luminiphilus syltensis gen. nov., sp. nov., reclassification of Haliea rubra as Pseudohaliea rubra gen. nov., comb. nov., and emendation of Chromatocurvus halotolerans.</title>
        <authorList>
            <person name="Spring S."/>
            <person name="Riedel T."/>
            <person name="Sproer C."/>
            <person name="Yan S."/>
            <person name="Harder J."/>
            <person name="Fuchs B.M."/>
        </authorList>
    </citation>
    <scope>NUCLEOTIDE SEQUENCE [LARGE SCALE GENOMIC DNA]</scope>
    <source>
        <strain evidence="2">NOR51-B</strain>
    </source>
</reference>
<evidence type="ECO:0000313" key="2">
    <source>
        <dbReference type="Proteomes" id="UP000004699"/>
    </source>
</evidence>
<protein>
    <submittedName>
        <fullName evidence="1">Uncharacterized protein</fullName>
    </submittedName>
</protein>
<gene>
    <name evidence="1" type="ORF">NOR51B_2537</name>
</gene>
<dbReference type="RefSeq" id="WP_009021328.1">
    <property type="nucleotide sequence ID" value="NZ_DS999411.1"/>
</dbReference>